<dbReference type="GO" id="GO:0005886">
    <property type="term" value="C:plasma membrane"/>
    <property type="evidence" value="ECO:0007669"/>
    <property type="project" value="TreeGrafter"/>
</dbReference>
<dbReference type="Pfam" id="PF04224">
    <property type="entry name" value="DUF417"/>
    <property type="match status" value="1"/>
</dbReference>
<dbReference type="Proteomes" id="UP000515680">
    <property type="component" value="Chromosome"/>
</dbReference>
<feature type="transmembrane region" description="Helical" evidence="1">
    <location>
        <begin position="99"/>
        <end position="120"/>
    </location>
</feature>
<accession>A0A6S5TTT4</accession>
<dbReference type="PANTHER" id="PTHR40106">
    <property type="entry name" value="INNER MEMBRANE PROTEIN RCLC"/>
    <property type="match status" value="1"/>
</dbReference>
<name>A0A6S5TTT4_PSEPU</name>
<sequence>MSSTNNPNFPETCSVSRSQRLLALARQIAVLGVVMPMLMIGLLKFTSIEVQALKPLISQTPWLSWLYAVFGVAGTSYVLGVVEILAAVLVLASRWSTKAAIAGGGLCALTFATTLSIMLAVPIWEVASGGFPWLNRAGSFLIKDLALLGVSLMVLAEGLLRRQRRARLPASNRATVSSTGH</sequence>
<dbReference type="PANTHER" id="PTHR40106:SF1">
    <property type="entry name" value="INNER MEMBRANE PROTEIN RCLC"/>
    <property type="match status" value="1"/>
</dbReference>
<keyword evidence="1" id="KW-0472">Membrane</keyword>
<proteinExistence type="predicted"/>
<feature type="transmembrane region" description="Helical" evidence="1">
    <location>
        <begin position="65"/>
        <end position="92"/>
    </location>
</feature>
<gene>
    <name evidence="2" type="ORF">WP8W18C01_40240</name>
</gene>
<dbReference type="GO" id="GO:1901530">
    <property type="term" value="P:response to hypochlorite"/>
    <property type="evidence" value="ECO:0007669"/>
    <property type="project" value="TreeGrafter"/>
</dbReference>
<dbReference type="AlphaFoldDB" id="A0A6S5TTT4"/>
<dbReference type="InterPro" id="IPR007339">
    <property type="entry name" value="RclC-like"/>
</dbReference>
<keyword evidence="1" id="KW-1133">Transmembrane helix</keyword>
<evidence type="ECO:0000313" key="2">
    <source>
        <dbReference type="EMBL" id="BBT41683.1"/>
    </source>
</evidence>
<evidence type="ECO:0000256" key="1">
    <source>
        <dbReference type="SAM" id="Phobius"/>
    </source>
</evidence>
<dbReference type="EMBL" id="AP022227">
    <property type="protein sequence ID" value="BBT41683.1"/>
    <property type="molecule type" value="Genomic_DNA"/>
</dbReference>
<feature type="transmembrane region" description="Helical" evidence="1">
    <location>
        <begin position="140"/>
        <end position="160"/>
    </location>
</feature>
<evidence type="ECO:0000313" key="3">
    <source>
        <dbReference type="Proteomes" id="UP000515680"/>
    </source>
</evidence>
<organism evidence="2 3">
    <name type="scientific">Pseudomonas putida</name>
    <name type="common">Arthrobacter siderocapsulatus</name>
    <dbReference type="NCBI Taxonomy" id="303"/>
    <lineage>
        <taxon>Bacteria</taxon>
        <taxon>Pseudomonadati</taxon>
        <taxon>Pseudomonadota</taxon>
        <taxon>Gammaproteobacteria</taxon>
        <taxon>Pseudomonadales</taxon>
        <taxon>Pseudomonadaceae</taxon>
        <taxon>Pseudomonas</taxon>
    </lineage>
</organism>
<keyword evidence="1" id="KW-0812">Transmembrane</keyword>
<protein>
    <submittedName>
        <fullName evidence="2">Membrane protein</fullName>
    </submittedName>
</protein>
<feature type="transmembrane region" description="Helical" evidence="1">
    <location>
        <begin position="21"/>
        <end position="45"/>
    </location>
</feature>
<reference evidence="2 3" key="1">
    <citation type="submission" date="2019-12" db="EMBL/GenBank/DDBJ databases">
        <title>complete genome sequences of Pseudomonas putida str. WP8-W18-CRE-01 isolated from wastewater treatment plant effluent.</title>
        <authorList>
            <person name="Sekizuka T."/>
            <person name="Itokawa K."/>
            <person name="Yatsu K."/>
            <person name="Inamine Y."/>
            <person name="Kuroda M."/>
        </authorList>
    </citation>
    <scope>NUCLEOTIDE SEQUENCE [LARGE SCALE GENOMIC DNA]</scope>
    <source>
        <strain evidence="2 3">WP8-W18-CRE-01</strain>
    </source>
</reference>